<comment type="caution">
    <text evidence="1">The sequence shown here is derived from an EMBL/GenBank/DDBJ whole genome shotgun (WGS) entry which is preliminary data.</text>
</comment>
<evidence type="ECO:0000313" key="2">
    <source>
        <dbReference type="Proteomes" id="UP000265520"/>
    </source>
</evidence>
<proteinExistence type="predicted"/>
<protein>
    <submittedName>
        <fullName evidence="1">Uncharacterized protein</fullName>
    </submittedName>
</protein>
<organism evidence="1 2">
    <name type="scientific">Trifolium medium</name>
    <dbReference type="NCBI Taxonomy" id="97028"/>
    <lineage>
        <taxon>Eukaryota</taxon>
        <taxon>Viridiplantae</taxon>
        <taxon>Streptophyta</taxon>
        <taxon>Embryophyta</taxon>
        <taxon>Tracheophyta</taxon>
        <taxon>Spermatophyta</taxon>
        <taxon>Magnoliopsida</taxon>
        <taxon>eudicotyledons</taxon>
        <taxon>Gunneridae</taxon>
        <taxon>Pentapetalae</taxon>
        <taxon>rosids</taxon>
        <taxon>fabids</taxon>
        <taxon>Fabales</taxon>
        <taxon>Fabaceae</taxon>
        <taxon>Papilionoideae</taxon>
        <taxon>50 kb inversion clade</taxon>
        <taxon>NPAAA clade</taxon>
        <taxon>Hologalegina</taxon>
        <taxon>IRL clade</taxon>
        <taxon>Trifolieae</taxon>
        <taxon>Trifolium</taxon>
    </lineage>
</organism>
<sequence>MAFLRAFELTASHLSIAPTLPLFSHAFRLQRSCPKGEKAKGKLPKGIEEEPGKCGWVSFKQRKTLFKLFADSVHNFKDKFYVVRPITSKGWQNIV</sequence>
<dbReference type="EMBL" id="LXQA010251395">
    <property type="protein sequence ID" value="MCI38050.1"/>
    <property type="molecule type" value="Genomic_DNA"/>
</dbReference>
<evidence type="ECO:0000313" key="1">
    <source>
        <dbReference type="EMBL" id="MCI38050.1"/>
    </source>
</evidence>
<dbReference type="Proteomes" id="UP000265520">
    <property type="component" value="Unassembled WGS sequence"/>
</dbReference>
<reference evidence="1 2" key="1">
    <citation type="journal article" date="2018" name="Front. Plant Sci.">
        <title>Red Clover (Trifolium pratense) and Zigzag Clover (T. medium) - A Picture of Genomic Similarities and Differences.</title>
        <authorList>
            <person name="Dluhosova J."/>
            <person name="Istvanek J."/>
            <person name="Nedelnik J."/>
            <person name="Repkova J."/>
        </authorList>
    </citation>
    <scope>NUCLEOTIDE SEQUENCE [LARGE SCALE GENOMIC DNA]</scope>
    <source>
        <strain evidence="2">cv. 10/8</strain>
        <tissue evidence="1">Leaf</tissue>
    </source>
</reference>
<keyword evidence="2" id="KW-1185">Reference proteome</keyword>
<feature type="non-terminal residue" evidence="1">
    <location>
        <position position="95"/>
    </location>
</feature>
<name>A0A392RQJ7_9FABA</name>
<dbReference type="AlphaFoldDB" id="A0A392RQJ7"/>
<accession>A0A392RQJ7</accession>